<dbReference type="Proteomes" id="UP000266206">
    <property type="component" value="Unassembled WGS sequence"/>
</dbReference>
<dbReference type="Pfam" id="PF01527">
    <property type="entry name" value="HTH_Tnp_1"/>
    <property type="match status" value="1"/>
</dbReference>
<dbReference type="OrthoDB" id="3376843at2"/>
<sequence length="133" mass="14260">MSTSEVRPSNRKGRPNYPKAYKREVAMAACAADVSVAKLAMAHGLNANMVFKWRRELRAGLFDGIDKCSLLPVSLPAAQATLNPVDSASPAAVETSCGADGRLEIELNGACVRVHGTVDPIQLRLVLRCLMPL</sequence>
<evidence type="ECO:0008006" key="3">
    <source>
        <dbReference type="Google" id="ProtNLM"/>
    </source>
</evidence>
<dbReference type="AlphaFoldDB" id="A0A3A1YM69"/>
<organism evidence="1 2">
    <name type="scientific">Neopusillimonas maritima</name>
    <dbReference type="NCBI Taxonomy" id="2026239"/>
    <lineage>
        <taxon>Bacteria</taxon>
        <taxon>Pseudomonadati</taxon>
        <taxon>Pseudomonadota</taxon>
        <taxon>Betaproteobacteria</taxon>
        <taxon>Burkholderiales</taxon>
        <taxon>Alcaligenaceae</taxon>
        <taxon>Neopusillimonas</taxon>
    </lineage>
</organism>
<dbReference type="InterPro" id="IPR002514">
    <property type="entry name" value="Transposase_8"/>
</dbReference>
<dbReference type="InterPro" id="IPR010921">
    <property type="entry name" value="Trp_repressor/repl_initiator"/>
</dbReference>
<gene>
    <name evidence="1" type="ORF">CJP73_16380</name>
</gene>
<dbReference type="EMBL" id="NQYH01000036">
    <property type="protein sequence ID" value="RIY38641.1"/>
    <property type="molecule type" value="Genomic_DNA"/>
</dbReference>
<proteinExistence type="predicted"/>
<protein>
    <recommendedName>
        <fullName evidence="3">Transposase</fullName>
    </recommendedName>
</protein>
<dbReference type="SUPFAM" id="SSF48295">
    <property type="entry name" value="TrpR-like"/>
    <property type="match status" value="1"/>
</dbReference>
<evidence type="ECO:0000313" key="2">
    <source>
        <dbReference type="Proteomes" id="UP000266206"/>
    </source>
</evidence>
<dbReference type="GO" id="GO:0006313">
    <property type="term" value="P:DNA transposition"/>
    <property type="evidence" value="ECO:0007669"/>
    <property type="project" value="InterPro"/>
</dbReference>
<evidence type="ECO:0000313" key="1">
    <source>
        <dbReference type="EMBL" id="RIY38641.1"/>
    </source>
</evidence>
<dbReference type="GO" id="GO:0004803">
    <property type="term" value="F:transposase activity"/>
    <property type="evidence" value="ECO:0007669"/>
    <property type="project" value="InterPro"/>
</dbReference>
<dbReference type="RefSeq" id="WP_119517153.1">
    <property type="nucleotide sequence ID" value="NZ_NQYH01000036.1"/>
</dbReference>
<accession>A0A3A1YM69</accession>
<name>A0A3A1YM69_9BURK</name>
<comment type="caution">
    <text evidence="1">The sequence shown here is derived from an EMBL/GenBank/DDBJ whole genome shotgun (WGS) entry which is preliminary data.</text>
</comment>
<dbReference type="NCBIfam" id="NF047595">
    <property type="entry name" value="IS66_ISRel24_TnpA"/>
    <property type="match status" value="1"/>
</dbReference>
<reference evidence="1 2" key="1">
    <citation type="submission" date="2017-08" db="EMBL/GenBank/DDBJ databases">
        <title>Pusillimonas indicus sp. nov., a member of the family Alcaligenaceae isolated from surface seawater.</title>
        <authorList>
            <person name="Li J."/>
        </authorList>
    </citation>
    <scope>NUCLEOTIDE SEQUENCE [LARGE SCALE GENOMIC DNA]</scope>
    <source>
        <strain evidence="1 2">L52-1-41</strain>
    </source>
</reference>
<dbReference type="GO" id="GO:0043565">
    <property type="term" value="F:sequence-specific DNA binding"/>
    <property type="evidence" value="ECO:0007669"/>
    <property type="project" value="InterPro"/>
</dbReference>